<evidence type="ECO:0000256" key="3">
    <source>
        <dbReference type="ARBA" id="ARBA00022771"/>
    </source>
</evidence>
<dbReference type="Pfam" id="PF00176">
    <property type="entry name" value="SNF2-rel_dom"/>
    <property type="match status" value="1"/>
</dbReference>
<dbReference type="SUPFAM" id="SSF52540">
    <property type="entry name" value="P-loop containing nucleoside triphosphate hydrolases"/>
    <property type="match status" value="2"/>
</dbReference>
<evidence type="ECO:0000256" key="5">
    <source>
        <dbReference type="ARBA" id="ARBA00022833"/>
    </source>
</evidence>
<evidence type="ECO:0000256" key="7">
    <source>
        <dbReference type="PROSITE-ProRule" id="PRU00175"/>
    </source>
</evidence>
<keyword evidence="13" id="KW-1185">Reference proteome</keyword>
<dbReference type="Gene3D" id="3.40.50.300">
    <property type="entry name" value="P-loop containing nucleotide triphosphate hydrolases"/>
    <property type="match status" value="1"/>
</dbReference>
<protein>
    <recommendedName>
        <fullName evidence="14">RING-type domain-containing protein</fullName>
    </recommendedName>
</protein>
<accession>A0A166R3R4</accession>
<keyword evidence="1" id="KW-0479">Metal-binding</keyword>
<gene>
    <name evidence="12" type="ORF">FIBSPDRAFT_730024</name>
</gene>
<evidence type="ECO:0000313" key="13">
    <source>
        <dbReference type="Proteomes" id="UP000076532"/>
    </source>
</evidence>
<dbReference type="CDD" id="cd18793">
    <property type="entry name" value="SF2_C_SNF"/>
    <property type="match status" value="1"/>
</dbReference>
<dbReference type="InterPro" id="IPR017907">
    <property type="entry name" value="Znf_RING_CS"/>
</dbReference>
<feature type="domain" description="RING-type" evidence="10">
    <location>
        <begin position="1226"/>
        <end position="1266"/>
    </location>
</feature>
<reference evidence="12 13" key="1">
    <citation type="journal article" date="2016" name="Mol. Biol. Evol.">
        <title>Comparative Genomics of Early-Diverging Mushroom-Forming Fungi Provides Insights into the Origins of Lignocellulose Decay Capabilities.</title>
        <authorList>
            <person name="Nagy L.G."/>
            <person name="Riley R."/>
            <person name="Tritt A."/>
            <person name="Adam C."/>
            <person name="Daum C."/>
            <person name="Floudas D."/>
            <person name="Sun H."/>
            <person name="Yadav J.S."/>
            <person name="Pangilinan J."/>
            <person name="Larsson K.H."/>
            <person name="Matsuura K."/>
            <person name="Barry K."/>
            <person name="Labutti K."/>
            <person name="Kuo R."/>
            <person name="Ohm R.A."/>
            <person name="Bhattacharya S.S."/>
            <person name="Shirouzu T."/>
            <person name="Yoshinaga Y."/>
            <person name="Martin F.M."/>
            <person name="Grigoriev I.V."/>
            <person name="Hibbett D.S."/>
        </authorList>
    </citation>
    <scope>NUCLEOTIDE SEQUENCE [LARGE SCALE GENOMIC DNA]</scope>
    <source>
        <strain evidence="12 13">CBS 109695</strain>
    </source>
</reference>
<dbReference type="PANTHER" id="PTHR45865">
    <property type="entry name" value="E3 UBIQUITIN-PROTEIN LIGASE SHPRH FAMILY MEMBER"/>
    <property type="match status" value="1"/>
</dbReference>
<keyword evidence="8" id="KW-0175">Coiled coil</keyword>
<dbReference type="PROSITE" id="PS51192">
    <property type="entry name" value="HELICASE_ATP_BIND_1"/>
    <property type="match status" value="1"/>
</dbReference>
<evidence type="ECO:0000256" key="8">
    <source>
        <dbReference type="SAM" id="Coils"/>
    </source>
</evidence>
<dbReference type="SMART" id="SM00487">
    <property type="entry name" value="DEXDc"/>
    <property type="match status" value="1"/>
</dbReference>
<dbReference type="PANTHER" id="PTHR45865:SF1">
    <property type="entry name" value="E3 UBIQUITIN-PROTEIN LIGASE SHPRH"/>
    <property type="match status" value="1"/>
</dbReference>
<keyword evidence="3 7" id="KW-0863">Zinc-finger</keyword>
<dbReference type="InterPro" id="IPR000330">
    <property type="entry name" value="SNF2_N"/>
</dbReference>
<feature type="compositionally biased region" description="Acidic residues" evidence="9">
    <location>
        <begin position="1"/>
        <end position="11"/>
    </location>
</feature>
<evidence type="ECO:0000256" key="4">
    <source>
        <dbReference type="ARBA" id="ARBA00022801"/>
    </source>
</evidence>
<feature type="region of interest" description="Disordered" evidence="9">
    <location>
        <begin position="437"/>
        <end position="481"/>
    </location>
</feature>
<dbReference type="InterPro" id="IPR027417">
    <property type="entry name" value="P-loop_NTPase"/>
</dbReference>
<dbReference type="Gene3D" id="3.30.40.10">
    <property type="entry name" value="Zinc/RING finger domain, C3HC4 (zinc finger)"/>
    <property type="match status" value="1"/>
</dbReference>
<feature type="region of interest" description="Disordered" evidence="9">
    <location>
        <begin position="1"/>
        <end position="27"/>
    </location>
</feature>
<evidence type="ECO:0000256" key="1">
    <source>
        <dbReference type="ARBA" id="ARBA00022723"/>
    </source>
</evidence>
<keyword evidence="4" id="KW-0378">Hydrolase</keyword>
<keyword evidence="5" id="KW-0862">Zinc</keyword>
<dbReference type="GO" id="GO:0016787">
    <property type="term" value="F:hydrolase activity"/>
    <property type="evidence" value="ECO:0007669"/>
    <property type="project" value="UniProtKB-KW"/>
</dbReference>
<feature type="region of interest" description="Disordered" evidence="9">
    <location>
        <begin position="814"/>
        <end position="854"/>
    </location>
</feature>
<name>A0A166R3R4_9AGAM</name>
<dbReference type="InterPro" id="IPR038718">
    <property type="entry name" value="SNF2-like_sf"/>
</dbReference>
<proteinExistence type="predicted"/>
<dbReference type="InterPro" id="IPR001841">
    <property type="entry name" value="Znf_RING"/>
</dbReference>
<dbReference type="PROSITE" id="PS50089">
    <property type="entry name" value="ZF_RING_2"/>
    <property type="match status" value="1"/>
</dbReference>
<dbReference type="InterPro" id="IPR049730">
    <property type="entry name" value="SNF2/RAD54-like_C"/>
</dbReference>
<dbReference type="InterPro" id="IPR052583">
    <property type="entry name" value="ATP-helicase/E3_Ub-Ligase"/>
</dbReference>
<feature type="compositionally biased region" description="Low complexity" evidence="9">
    <location>
        <begin position="449"/>
        <end position="481"/>
    </location>
</feature>
<dbReference type="Proteomes" id="UP000076532">
    <property type="component" value="Unassembled WGS sequence"/>
</dbReference>
<evidence type="ECO:0000256" key="2">
    <source>
        <dbReference type="ARBA" id="ARBA00022741"/>
    </source>
</evidence>
<dbReference type="GO" id="GO:0005524">
    <property type="term" value="F:ATP binding"/>
    <property type="evidence" value="ECO:0007669"/>
    <property type="project" value="InterPro"/>
</dbReference>
<organism evidence="12 13">
    <name type="scientific">Athelia psychrophila</name>
    <dbReference type="NCBI Taxonomy" id="1759441"/>
    <lineage>
        <taxon>Eukaryota</taxon>
        <taxon>Fungi</taxon>
        <taxon>Dikarya</taxon>
        <taxon>Basidiomycota</taxon>
        <taxon>Agaricomycotina</taxon>
        <taxon>Agaricomycetes</taxon>
        <taxon>Agaricomycetidae</taxon>
        <taxon>Atheliales</taxon>
        <taxon>Atheliaceae</taxon>
        <taxon>Athelia</taxon>
    </lineage>
</organism>
<dbReference type="STRING" id="436010.A0A166R3R4"/>
<feature type="coiled-coil region" evidence="8">
    <location>
        <begin position="1179"/>
        <end position="1206"/>
    </location>
</feature>
<dbReference type="SUPFAM" id="SSF57850">
    <property type="entry name" value="RING/U-box"/>
    <property type="match status" value="1"/>
</dbReference>
<dbReference type="EMBL" id="KV417506">
    <property type="protein sequence ID" value="KZP27869.1"/>
    <property type="molecule type" value="Genomic_DNA"/>
</dbReference>
<keyword evidence="2" id="KW-0547">Nucleotide-binding</keyword>
<dbReference type="SMART" id="SM00184">
    <property type="entry name" value="RING"/>
    <property type="match status" value="1"/>
</dbReference>
<dbReference type="GO" id="GO:0008270">
    <property type="term" value="F:zinc ion binding"/>
    <property type="evidence" value="ECO:0007669"/>
    <property type="project" value="UniProtKB-KW"/>
</dbReference>
<feature type="domain" description="Helicase ATP-binding" evidence="11">
    <location>
        <begin position="337"/>
        <end position="589"/>
    </location>
</feature>
<evidence type="ECO:0000259" key="11">
    <source>
        <dbReference type="PROSITE" id="PS51192"/>
    </source>
</evidence>
<dbReference type="Pfam" id="PF26021">
    <property type="entry name" value="Ferritin_C144_05"/>
    <property type="match status" value="1"/>
</dbReference>
<feature type="coiled-coil region" evidence="8">
    <location>
        <begin position="763"/>
        <end position="801"/>
    </location>
</feature>
<dbReference type="InterPro" id="IPR018957">
    <property type="entry name" value="Znf_C3HC4_RING-type"/>
</dbReference>
<evidence type="ECO:0000313" key="12">
    <source>
        <dbReference type="EMBL" id="KZP27869.1"/>
    </source>
</evidence>
<sequence length="1564" mass="171417">MDEDAGEEEGEGSARKRPRTSLSESSQATAAAEISVLQHTFSLAYTLPPTATAAAAPLIARLLALLKSHPNNNVVLPAHLGLGTKHILTGRFDRLCSLPPLPFPDSEEGEGDVWAALEVLGALGRVRCETALQLVFAPGEGAEEEEEEEAGVLPFRLHLTLTAALLTPAVYAPIQNNAKERGVARQTKRGREAGEDAQRRFLALVFPPAPAPLSSSDTPSAASTHTDIPYLYSVLAPAPALGQGGEARMQPAGMVPQLLPFQRRSVGWMLGREGVLPADVASASAHAEQEQEQEETPLFCDKTEAGWLNRLTGVLSPLPPSPLGHGEHQGKAEEDEEQDGELAKGGILAEEPGLGKTLETLAVVLLNPRGACTDGPLEPEGEGAGDALMGVKTTLIVTPPALAPQWADEIARHAPGLKVFVYEGWAKLRAYSTGYGAAPASRTGKGKGKATAQAQAGAMDVDSSSASTPARTPTATPTPDSTWPAFINGYDVCITTYTHLRADLDVARPIPQRPRRADVVYGPRATPRSPLVRCGWWRVVMDEVQVVGAGRVEEMVSLIPRVSSWAVSGTPARAQVADLMHVLRFLRIAHHVEPLRVWARLLTPAFAPQFAELFRRVSIRTLKASVKDELTIPQQTRFLVPVALGPVERHIYDQALEAALLELGLDARGVAASVGWEIDAGLLRAVLRRLRGICTHPQVGQLKQKQDKVLRGGGKGLKSIGEVLDGMRDQNWRTLMDDRKLRVQTFVRRAQLQQHEEGHRTRYQGALETLLAAEQEADKLIAEVERAMAEHEEAGEALKAAHPKVLEAMADTAAEGNEKGKGKAAERDGSPDSDDSEDHDMPKTPAGVEHGIKKRALRQRLRESRVVLHRVKFLQGDVYHVLGGAHAGAEDKAYAVAEEIRRDLLKTTEDGATRAMAILLRDADAKGLTRDSLLLEVPFLTVEGGEKSAELIDDANDIIENLLNAQSELLWEASAWRDRMHALLTQSLKSDNAEGDEYAKSIDSQGEADMYLQAYTFLMADRRAALIAERTLLAEHDGKEKKLRKTKAAQDAAAAAAEMFVPHNPDLPEDFELRPEHEVLFKDLTTARRDLLLEFEGKAIKSIVVELNAINLKLKDTHPEKDDVSEALTSLRKLITDQGHVMEKLEADVAQFRKAFNERILYFRQLQEISDSVAEVTWDNNATEAIERCDQEKQELEVKINTNRARQRFLNHLAENGTMDEDDDGCILCRCEFQRGYITPCAHIFCEPCMNAWIVKKDGKTCPVCRVLLKPEQLQRFTAKDQKPDAPAAPTRKELAPKMQKEIQYNKIDPTLLENIQTMDSLGSYGSKIEVLVQHLLYLQLTDPGAKSIVFSAWADSLQIIEHALNRNKIPCLKIDQSKGGQNGAKRFVSDPSLLVLLLHGERENAGLNITCASRVFLVESVVHHGFEVQAIARIDRMGQTRPTEVYCYYAEDTVEKNILDLAARQGLSLYTEENSAGTLNTTAFALDAEKKADAPSKKKNVQKGDFIFKTDDMLAILFPHMYFYEDYIDASEDNEAGGLVATVGSSSQIGQIVNAVAGPSRRD</sequence>
<evidence type="ECO:0008006" key="14">
    <source>
        <dbReference type="Google" id="ProtNLM"/>
    </source>
</evidence>
<dbReference type="PROSITE" id="PS00518">
    <property type="entry name" value="ZF_RING_1"/>
    <property type="match status" value="1"/>
</dbReference>
<dbReference type="Gene3D" id="3.40.50.10810">
    <property type="entry name" value="Tandem AAA-ATPase domain"/>
    <property type="match status" value="1"/>
</dbReference>
<evidence type="ECO:0000256" key="6">
    <source>
        <dbReference type="ARBA" id="ARBA00022840"/>
    </source>
</evidence>
<evidence type="ECO:0000256" key="9">
    <source>
        <dbReference type="SAM" id="MobiDB-lite"/>
    </source>
</evidence>
<dbReference type="InterPro" id="IPR014001">
    <property type="entry name" value="Helicase_ATP-bd"/>
</dbReference>
<feature type="region of interest" description="Disordered" evidence="9">
    <location>
        <begin position="316"/>
        <end position="341"/>
    </location>
</feature>
<evidence type="ECO:0000259" key="10">
    <source>
        <dbReference type="PROSITE" id="PS50089"/>
    </source>
</evidence>
<dbReference type="InterPro" id="IPR013083">
    <property type="entry name" value="Znf_RING/FYVE/PHD"/>
</dbReference>
<keyword evidence="6" id="KW-0067">ATP-binding</keyword>
<feature type="compositionally biased region" description="Basic and acidic residues" evidence="9">
    <location>
        <begin position="816"/>
        <end position="830"/>
    </location>
</feature>
<dbReference type="Pfam" id="PF00097">
    <property type="entry name" value="zf-C3HC4"/>
    <property type="match status" value="1"/>
</dbReference>
<dbReference type="OrthoDB" id="5330228at2759"/>
<dbReference type="InterPro" id="IPR059033">
    <property type="entry name" value="C144_05_dom"/>
</dbReference>